<feature type="domain" description="Alginate lyase" evidence="5">
    <location>
        <begin position="239"/>
        <end position="519"/>
    </location>
</feature>
<dbReference type="InterPro" id="IPR008397">
    <property type="entry name" value="Alginate_lyase_dom"/>
</dbReference>
<evidence type="ECO:0000259" key="5">
    <source>
        <dbReference type="Pfam" id="PF05426"/>
    </source>
</evidence>
<comment type="caution">
    <text evidence="6">The sequence shown here is derived from an EMBL/GenBank/DDBJ whole genome shotgun (WGS) entry which is preliminary data.</text>
</comment>
<sequence>MMKKTRPNSVSALPLHQFKDKPISSSTAPLSATGSLPGGLNLRKVILGAGGILFVYILLSTFFGPGPAHDSNKAPSALRPETDPYVHVPIDNVTPHRYDNQDSKPPAEYGDNKDERNPWGSPSEEKKPAPAESGSESDDDTGLKGSPPTVEEEVEQQVPPPPTTNNNSGESEDEGEEEDDEELTEEEETLLTLAIKNRENSPASYVDLLSANRRERDYAIALIVKEADQALKSEKVYSVVNKNQVAPSGDIHDYLSLSKYYWPNPNTPNNLPYIRKDGHVNHKEIDSVEDYKMLRAMIREVHMMGMAYHFTGDKAYMRKCVARLNEWFFDEETYMKPNINYGSLQKGQKLGVRTGVLDMFTIFRVFDALHYLKQDAEWPQDMIPNLQKWFTEYVAWLETSSLAILERKGNNNHGTYYDVQLIGIYLFLDRTDDARAVAESALTNRIDRQITAEGRQPDELARKTSWYYSVFNLQAMMTLARWGDDLGVNMWDYEGPKGQSIKKAIDFLLPYSLTGGKDWPVTNIDKFPMGDYLKCLQIAWNIYGDEKYLEAIKFLRPKIQELMDAGSLKQISTYMCDMSTLLEAGVRGGQGFIWHWCIT</sequence>
<evidence type="ECO:0000256" key="3">
    <source>
        <dbReference type="SAM" id="MobiDB-lite"/>
    </source>
</evidence>
<dbReference type="Proteomes" id="UP000723463">
    <property type="component" value="Unassembled WGS sequence"/>
</dbReference>
<keyword evidence="4" id="KW-0472">Membrane</keyword>
<evidence type="ECO:0000313" key="7">
    <source>
        <dbReference type="Proteomes" id="UP000723463"/>
    </source>
</evidence>
<dbReference type="GO" id="GO:0042597">
    <property type="term" value="C:periplasmic space"/>
    <property type="evidence" value="ECO:0007669"/>
    <property type="project" value="InterPro"/>
</dbReference>
<dbReference type="GO" id="GO:0016829">
    <property type="term" value="F:lyase activity"/>
    <property type="evidence" value="ECO:0007669"/>
    <property type="project" value="UniProtKB-KW"/>
</dbReference>
<evidence type="ECO:0000256" key="2">
    <source>
        <dbReference type="ARBA" id="ARBA00023239"/>
    </source>
</evidence>
<name>A0A9P6F1N9_9FUNG</name>
<evidence type="ECO:0000256" key="1">
    <source>
        <dbReference type="ARBA" id="ARBA00022729"/>
    </source>
</evidence>
<dbReference type="EMBL" id="JAAAXW010000232">
    <property type="protein sequence ID" value="KAF9539717.1"/>
    <property type="molecule type" value="Genomic_DNA"/>
</dbReference>
<feature type="region of interest" description="Disordered" evidence="3">
    <location>
        <begin position="1"/>
        <end position="35"/>
    </location>
</feature>
<keyword evidence="4" id="KW-1133">Transmembrane helix</keyword>
<feature type="compositionally biased region" description="Polar residues" evidence="3">
    <location>
        <begin position="23"/>
        <end position="34"/>
    </location>
</feature>
<keyword evidence="4" id="KW-0812">Transmembrane</keyword>
<keyword evidence="1" id="KW-0732">Signal</keyword>
<evidence type="ECO:0000313" key="6">
    <source>
        <dbReference type="EMBL" id="KAF9539717.1"/>
    </source>
</evidence>
<gene>
    <name evidence="6" type="ORF">EC957_005091</name>
</gene>
<keyword evidence="7" id="KW-1185">Reference proteome</keyword>
<feature type="compositionally biased region" description="Basic and acidic residues" evidence="3">
    <location>
        <begin position="110"/>
        <end position="129"/>
    </location>
</feature>
<keyword evidence="2" id="KW-0456">Lyase</keyword>
<feature type="transmembrane region" description="Helical" evidence="4">
    <location>
        <begin position="45"/>
        <end position="63"/>
    </location>
</feature>
<dbReference type="Gene3D" id="1.50.10.100">
    <property type="entry name" value="Chondroitin AC/alginate lyase"/>
    <property type="match status" value="1"/>
</dbReference>
<dbReference type="AlphaFoldDB" id="A0A9P6F1N9"/>
<protein>
    <recommendedName>
        <fullName evidence="5">Alginate lyase domain-containing protein</fullName>
    </recommendedName>
</protein>
<dbReference type="Pfam" id="PF05426">
    <property type="entry name" value="Alginate_lyase"/>
    <property type="match status" value="1"/>
</dbReference>
<accession>A0A9P6F1N9</accession>
<proteinExistence type="predicted"/>
<organism evidence="6 7">
    <name type="scientific">Mortierella hygrophila</name>
    <dbReference type="NCBI Taxonomy" id="979708"/>
    <lineage>
        <taxon>Eukaryota</taxon>
        <taxon>Fungi</taxon>
        <taxon>Fungi incertae sedis</taxon>
        <taxon>Mucoromycota</taxon>
        <taxon>Mortierellomycotina</taxon>
        <taxon>Mortierellomycetes</taxon>
        <taxon>Mortierellales</taxon>
        <taxon>Mortierellaceae</taxon>
        <taxon>Mortierella</taxon>
    </lineage>
</organism>
<dbReference type="InterPro" id="IPR008929">
    <property type="entry name" value="Chondroitin_lyas"/>
</dbReference>
<evidence type="ECO:0000256" key="4">
    <source>
        <dbReference type="SAM" id="Phobius"/>
    </source>
</evidence>
<feature type="compositionally biased region" description="Acidic residues" evidence="3">
    <location>
        <begin position="170"/>
        <end position="187"/>
    </location>
</feature>
<dbReference type="SUPFAM" id="SSF48230">
    <property type="entry name" value="Chondroitin AC/alginate lyase"/>
    <property type="match status" value="1"/>
</dbReference>
<feature type="region of interest" description="Disordered" evidence="3">
    <location>
        <begin position="69"/>
        <end position="187"/>
    </location>
</feature>
<reference evidence="6" key="1">
    <citation type="journal article" date="2020" name="Fungal Divers.">
        <title>Resolving the Mortierellaceae phylogeny through synthesis of multi-gene phylogenetics and phylogenomics.</title>
        <authorList>
            <person name="Vandepol N."/>
            <person name="Liber J."/>
            <person name="Desiro A."/>
            <person name="Na H."/>
            <person name="Kennedy M."/>
            <person name="Barry K."/>
            <person name="Grigoriev I.V."/>
            <person name="Miller A.N."/>
            <person name="O'Donnell K."/>
            <person name="Stajich J.E."/>
            <person name="Bonito G."/>
        </authorList>
    </citation>
    <scope>NUCLEOTIDE SEQUENCE</scope>
    <source>
        <strain evidence="6">NRRL 2591</strain>
    </source>
</reference>